<accession>A0A1T5NA72</accession>
<dbReference type="EMBL" id="FUZZ01000001">
    <property type="protein sequence ID" value="SKC97326.1"/>
    <property type="molecule type" value="Genomic_DNA"/>
</dbReference>
<dbReference type="STRING" id="393003.SAMN05660461_0890"/>
<dbReference type="AlphaFoldDB" id="A0A1T5NA72"/>
<feature type="domain" description="FAS1" evidence="1">
    <location>
        <begin position="36"/>
        <end position="213"/>
    </location>
</feature>
<name>A0A1T5NA72_9BACT</name>
<evidence type="ECO:0000313" key="2">
    <source>
        <dbReference type="EMBL" id="SKC97326.1"/>
    </source>
</evidence>
<evidence type="ECO:0000313" key="3">
    <source>
        <dbReference type="Proteomes" id="UP000190166"/>
    </source>
</evidence>
<dbReference type="Pfam" id="PF02469">
    <property type="entry name" value="Fasciclin"/>
    <property type="match status" value="1"/>
</dbReference>
<dbReference type="InterPro" id="IPR000782">
    <property type="entry name" value="FAS1_domain"/>
</dbReference>
<dbReference type="Gene3D" id="2.30.180.10">
    <property type="entry name" value="FAS1 domain"/>
    <property type="match status" value="1"/>
</dbReference>
<organism evidence="2 3">
    <name type="scientific">Chitinophaga ginsengisegetis</name>
    <dbReference type="NCBI Taxonomy" id="393003"/>
    <lineage>
        <taxon>Bacteria</taxon>
        <taxon>Pseudomonadati</taxon>
        <taxon>Bacteroidota</taxon>
        <taxon>Chitinophagia</taxon>
        <taxon>Chitinophagales</taxon>
        <taxon>Chitinophagaceae</taxon>
        <taxon>Chitinophaga</taxon>
    </lineage>
</organism>
<proteinExistence type="predicted"/>
<gene>
    <name evidence="2" type="ORF">SAMN05660461_0890</name>
</gene>
<dbReference type="Proteomes" id="UP000190166">
    <property type="component" value="Unassembled WGS sequence"/>
</dbReference>
<dbReference type="PROSITE" id="PS50213">
    <property type="entry name" value="FAS1"/>
    <property type="match status" value="1"/>
</dbReference>
<protein>
    <submittedName>
        <fullName evidence="2">Fasciclin domain-containing protein</fullName>
    </submittedName>
</protein>
<evidence type="ECO:0000259" key="1">
    <source>
        <dbReference type="PROSITE" id="PS50213"/>
    </source>
</evidence>
<dbReference type="PROSITE" id="PS51257">
    <property type="entry name" value="PROKAR_LIPOPROTEIN"/>
    <property type="match status" value="1"/>
</dbReference>
<dbReference type="SUPFAM" id="SSF82153">
    <property type="entry name" value="FAS1 domain"/>
    <property type="match status" value="1"/>
</dbReference>
<sequence>MKIIHLLLGSLLILAACKKDNYLVDEGNTNLERIRKMPTYDFLKESKVLDTVVMLIDRAGMKDEINGDITFFSPTNSGVANFLAQQTRALQRKYNNENIKFTLDSLTTDSIKFYLRRHIFKGVIDKKAMSYTKKSFTNINSEGNYFLLLEKYYIDVSGIRSTTNRIQIRRVFGLADEDVPDGTENREPDFYAYVQTSEVRTATGMVHVLEANANMGFYIYREN</sequence>
<keyword evidence="3" id="KW-1185">Reference proteome</keyword>
<dbReference type="InterPro" id="IPR036378">
    <property type="entry name" value="FAS1_dom_sf"/>
</dbReference>
<reference evidence="2 3" key="1">
    <citation type="submission" date="2017-02" db="EMBL/GenBank/DDBJ databases">
        <authorList>
            <person name="Peterson S.W."/>
        </authorList>
    </citation>
    <scope>NUCLEOTIDE SEQUENCE [LARGE SCALE GENOMIC DNA]</scope>
    <source>
        <strain evidence="2 3">DSM 18108</strain>
    </source>
</reference>
<dbReference type="RefSeq" id="WP_079468195.1">
    <property type="nucleotide sequence ID" value="NZ_FUZZ01000001.1"/>
</dbReference>